<reference evidence="1" key="1">
    <citation type="submission" date="2021-03" db="EMBL/GenBank/DDBJ databases">
        <authorList>
            <consortium name="DOE Joint Genome Institute"/>
            <person name="Ahrendt S."/>
            <person name="Looney B.P."/>
            <person name="Miyauchi S."/>
            <person name="Morin E."/>
            <person name="Drula E."/>
            <person name="Courty P.E."/>
            <person name="Chicoki N."/>
            <person name="Fauchery L."/>
            <person name="Kohler A."/>
            <person name="Kuo A."/>
            <person name="Labutti K."/>
            <person name="Pangilinan J."/>
            <person name="Lipzen A."/>
            <person name="Riley R."/>
            <person name="Andreopoulos W."/>
            <person name="He G."/>
            <person name="Johnson J."/>
            <person name="Barry K.W."/>
            <person name="Grigoriev I.V."/>
            <person name="Nagy L."/>
            <person name="Hibbett D."/>
            <person name="Henrissat B."/>
            <person name="Matheny P.B."/>
            <person name="Labbe J."/>
            <person name="Martin F."/>
        </authorList>
    </citation>
    <scope>NUCLEOTIDE SEQUENCE</scope>
    <source>
        <strain evidence="1">HHB10654</strain>
    </source>
</reference>
<evidence type="ECO:0000313" key="1">
    <source>
        <dbReference type="EMBL" id="KAI0057447.1"/>
    </source>
</evidence>
<dbReference type="EMBL" id="MU277247">
    <property type="protein sequence ID" value="KAI0057447.1"/>
    <property type="molecule type" value="Genomic_DNA"/>
</dbReference>
<sequence length="76" mass="8210">QDAEWIVEDYEEGSSLVPLANFGSVTFTDATATSKSGPYSPDSDSANIIDLRQNNVIYTSVEPTEDGVTISYVESD</sequence>
<evidence type="ECO:0000313" key="2">
    <source>
        <dbReference type="Proteomes" id="UP000814140"/>
    </source>
</evidence>
<comment type="caution">
    <text evidence="1">The sequence shown here is derived from an EMBL/GenBank/DDBJ whole genome shotgun (WGS) entry which is preliminary data.</text>
</comment>
<accession>A0ACB8SMK3</accession>
<gene>
    <name evidence="1" type="ORF">BV25DRAFT_1920155</name>
</gene>
<feature type="non-terminal residue" evidence="1">
    <location>
        <position position="1"/>
    </location>
</feature>
<keyword evidence="2" id="KW-1185">Reference proteome</keyword>
<reference evidence="1" key="2">
    <citation type="journal article" date="2022" name="New Phytol.">
        <title>Evolutionary transition to the ectomycorrhizal habit in the genomes of a hyperdiverse lineage of mushroom-forming fungi.</title>
        <authorList>
            <person name="Looney B."/>
            <person name="Miyauchi S."/>
            <person name="Morin E."/>
            <person name="Drula E."/>
            <person name="Courty P.E."/>
            <person name="Kohler A."/>
            <person name="Kuo A."/>
            <person name="LaButti K."/>
            <person name="Pangilinan J."/>
            <person name="Lipzen A."/>
            <person name="Riley R."/>
            <person name="Andreopoulos W."/>
            <person name="He G."/>
            <person name="Johnson J."/>
            <person name="Nolan M."/>
            <person name="Tritt A."/>
            <person name="Barry K.W."/>
            <person name="Grigoriev I.V."/>
            <person name="Nagy L.G."/>
            <person name="Hibbett D."/>
            <person name="Henrissat B."/>
            <person name="Matheny P.B."/>
            <person name="Labbe J."/>
            <person name="Martin F.M."/>
        </authorList>
    </citation>
    <scope>NUCLEOTIDE SEQUENCE</scope>
    <source>
        <strain evidence="1">HHB10654</strain>
    </source>
</reference>
<dbReference type="Proteomes" id="UP000814140">
    <property type="component" value="Unassembled WGS sequence"/>
</dbReference>
<proteinExistence type="predicted"/>
<organism evidence="1 2">
    <name type="scientific">Artomyces pyxidatus</name>
    <dbReference type="NCBI Taxonomy" id="48021"/>
    <lineage>
        <taxon>Eukaryota</taxon>
        <taxon>Fungi</taxon>
        <taxon>Dikarya</taxon>
        <taxon>Basidiomycota</taxon>
        <taxon>Agaricomycotina</taxon>
        <taxon>Agaricomycetes</taxon>
        <taxon>Russulales</taxon>
        <taxon>Auriscalpiaceae</taxon>
        <taxon>Artomyces</taxon>
    </lineage>
</organism>
<protein>
    <submittedName>
        <fullName evidence="1">Uncharacterized protein</fullName>
    </submittedName>
</protein>
<name>A0ACB8SMK3_9AGAM</name>